<dbReference type="Proteomes" id="UP000796104">
    <property type="component" value="Unassembled WGS sequence"/>
</dbReference>
<gene>
    <name evidence="2" type="ORF">CF123_17900</name>
</gene>
<evidence type="ECO:0000256" key="1">
    <source>
        <dbReference type="SAM" id="MobiDB-lite"/>
    </source>
</evidence>
<name>A0AAX2UPH8_AERVE</name>
<accession>A0AAX2UPH8</accession>
<protein>
    <submittedName>
        <fullName evidence="2">Phage tail protein</fullName>
    </submittedName>
</protein>
<proteinExistence type="predicted"/>
<reference evidence="2" key="2">
    <citation type="journal article" date="2019" name="PLoS ONE">
        <title>Identification and characterization of putative Aeromonas spp. T3SS effectors.</title>
        <authorList>
            <person name="Rangel L.T."/>
            <person name="Marden J."/>
            <person name="Colston S."/>
            <person name="Setubal J.C."/>
            <person name="Graf J."/>
            <person name="Gogarten J.P."/>
        </authorList>
    </citation>
    <scope>NUCLEOTIDE SEQUENCE</scope>
    <source>
        <strain evidence="2">BAQ071013-135</strain>
    </source>
</reference>
<feature type="region of interest" description="Disordered" evidence="1">
    <location>
        <begin position="1"/>
        <end position="24"/>
    </location>
</feature>
<organism evidence="2 3">
    <name type="scientific">Aeromonas veronii</name>
    <dbReference type="NCBI Taxonomy" id="654"/>
    <lineage>
        <taxon>Bacteria</taxon>
        <taxon>Pseudomonadati</taxon>
        <taxon>Pseudomonadota</taxon>
        <taxon>Gammaproteobacteria</taxon>
        <taxon>Aeromonadales</taxon>
        <taxon>Aeromonadaceae</taxon>
        <taxon>Aeromonas</taxon>
    </lineage>
</organism>
<feature type="compositionally biased region" description="Polar residues" evidence="1">
    <location>
        <begin position="1"/>
        <end position="20"/>
    </location>
</feature>
<dbReference type="EMBL" id="PDXJ01000025">
    <property type="protein sequence ID" value="TND51992.1"/>
    <property type="molecule type" value="Genomic_DNA"/>
</dbReference>
<comment type="caution">
    <text evidence="2">The sequence shown here is derived from an EMBL/GenBank/DDBJ whole genome shotgun (WGS) entry which is preliminary data.</text>
</comment>
<sequence length="186" mass="20600">MLGASSVTTSNSATGGTSPTGLLARHRRTVRQLVETPFQQGWQFRVEIDGQPADFDVYVKDVTYGSFTIEYEATQIGTNTINAPLHKTAGTVTMTVRDHQDGRVEAFFTKLSKKVINDDGTINLPATYLVKMRLYLLSDDGAETLNKEWEVSVAECGEITRSRSALNEFVSFPIVLQKYRALSAKD</sequence>
<dbReference type="AlphaFoldDB" id="A0AAX2UPH8"/>
<evidence type="ECO:0000313" key="3">
    <source>
        <dbReference type="Proteomes" id="UP000796104"/>
    </source>
</evidence>
<evidence type="ECO:0000313" key="2">
    <source>
        <dbReference type="EMBL" id="TND51992.1"/>
    </source>
</evidence>
<reference evidence="2" key="1">
    <citation type="submission" date="2017-10" db="EMBL/GenBank/DDBJ databases">
        <authorList>
            <person name="Colston S.M."/>
            <person name="Graf J."/>
        </authorList>
    </citation>
    <scope>NUCLEOTIDE SEQUENCE</scope>
    <source>
        <strain evidence="2">BAQ071013-135</strain>
    </source>
</reference>